<evidence type="ECO:0000313" key="12">
    <source>
        <dbReference type="Proteomes" id="UP001209885"/>
    </source>
</evidence>
<dbReference type="SUPFAM" id="SSF55073">
    <property type="entry name" value="Nucleotide cyclase"/>
    <property type="match status" value="1"/>
</dbReference>
<evidence type="ECO:0000259" key="10">
    <source>
        <dbReference type="PROSITE" id="PS50125"/>
    </source>
</evidence>
<evidence type="ECO:0000256" key="5">
    <source>
        <dbReference type="ARBA" id="ARBA00023136"/>
    </source>
</evidence>
<evidence type="ECO:0000256" key="8">
    <source>
        <dbReference type="RuleBase" id="RU000405"/>
    </source>
</evidence>
<gene>
    <name evidence="11" type="ORF">OO013_02565</name>
</gene>
<accession>A0ABT3RLZ4</accession>
<keyword evidence="3" id="KW-0547">Nucleotide-binding</keyword>
<keyword evidence="12" id="KW-1185">Reference proteome</keyword>
<dbReference type="RefSeq" id="WP_266055037.1">
    <property type="nucleotide sequence ID" value="NZ_JAPFQN010000002.1"/>
</dbReference>
<dbReference type="Gene3D" id="1.25.40.10">
    <property type="entry name" value="Tetratricopeptide repeat domain"/>
    <property type="match status" value="2"/>
</dbReference>
<sequence length="659" mass="75268">MKYIFQPFIILLFSLTFISKGQTDNIDSIKSLLEQTSEDTSKVNHLIGLSIEYRNESKLDKSKTTANEALSISREINYPKGEAHALKQIGMVEYYKGKYNAVLETWTEAHEIFGEINDLEGMSNMANNIGAIFYSMGNQPKALEYYLESLGIAEKQNIPTRIATSLANIGGVYGQMKNYEKALTYYERMDQYLLKLDNDQLTAGQLMGIGEIYYKQNKFKEALEKFEKSLFLSENTLDYAYNLIMLGKIETALNNDKKAIEYLSQANKYAIENELQLDHVQSLLSLGDIYIKTDPDKAIDTYQKAQEIALDMGISGELRDVYLGLYKAYQYKGKYEEALAFHEQYLAQKDSLFNIATDDRIRGLQFEFELDKKQNQIGLLEKEREIAQLNEKRQKNLTLATGIGAGLIFIIALGIFNRYRFIQKTNRLISIEKARSDNLLLNILPKETANELKQYGKVKAKRFDEVTVMFTDFKGFTYYSETLSPEDLVKSVDYYFAEFDVIMEKYGIEKIKTIGDAYMCASGMPFPDNHNPENMVLAAMEILEVMNNVKKEQPDIFPFEIRIGINTGPVVAGVVGIKKFAYDIWGDTVNVAARMESSSTPGKINISETTYELVKNKFECVYRGEIDVKNKGHLNMYYIEGIKNEEEEQVDVKHSGKIS</sequence>
<keyword evidence="7" id="KW-0802">TPR repeat</keyword>
<dbReference type="SMART" id="SM00028">
    <property type="entry name" value="TPR"/>
    <property type="match status" value="7"/>
</dbReference>
<feature type="repeat" description="TPR" evidence="7">
    <location>
        <begin position="203"/>
        <end position="236"/>
    </location>
</feature>
<dbReference type="Gene3D" id="3.30.70.1230">
    <property type="entry name" value="Nucleotide cyclase"/>
    <property type="match status" value="1"/>
</dbReference>
<evidence type="ECO:0000256" key="2">
    <source>
        <dbReference type="ARBA" id="ARBA00022692"/>
    </source>
</evidence>
<dbReference type="Pfam" id="PF00211">
    <property type="entry name" value="Guanylate_cyc"/>
    <property type="match status" value="1"/>
</dbReference>
<keyword evidence="4 9" id="KW-1133">Transmembrane helix</keyword>
<proteinExistence type="inferred from homology"/>
<feature type="domain" description="Guanylate cyclase" evidence="10">
    <location>
        <begin position="467"/>
        <end position="596"/>
    </location>
</feature>
<protein>
    <submittedName>
        <fullName evidence="11">Tetratricopeptide repeat protein</fullName>
    </submittedName>
</protein>
<comment type="caution">
    <text evidence="11">The sequence shown here is derived from an EMBL/GenBank/DDBJ whole genome shotgun (WGS) entry which is preliminary data.</text>
</comment>
<dbReference type="InterPro" id="IPR011990">
    <property type="entry name" value="TPR-like_helical_dom_sf"/>
</dbReference>
<evidence type="ECO:0000256" key="3">
    <source>
        <dbReference type="ARBA" id="ARBA00022741"/>
    </source>
</evidence>
<keyword evidence="2 9" id="KW-0812">Transmembrane</keyword>
<dbReference type="PANTHER" id="PTHR11920">
    <property type="entry name" value="GUANYLYL CYCLASE"/>
    <property type="match status" value="1"/>
</dbReference>
<dbReference type="InterPro" id="IPR001054">
    <property type="entry name" value="A/G_cyclase"/>
</dbReference>
<evidence type="ECO:0000256" key="6">
    <source>
        <dbReference type="ARBA" id="ARBA00023239"/>
    </source>
</evidence>
<evidence type="ECO:0000256" key="1">
    <source>
        <dbReference type="ARBA" id="ARBA00004370"/>
    </source>
</evidence>
<feature type="repeat" description="TPR" evidence="7">
    <location>
        <begin position="123"/>
        <end position="156"/>
    </location>
</feature>
<dbReference type="Pfam" id="PF13424">
    <property type="entry name" value="TPR_12"/>
    <property type="match status" value="1"/>
</dbReference>
<dbReference type="Proteomes" id="UP001209885">
    <property type="component" value="Unassembled WGS sequence"/>
</dbReference>
<dbReference type="InterPro" id="IPR019734">
    <property type="entry name" value="TPR_rpt"/>
</dbReference>
<organism evidence="11 12">
    <name type="scientific">Mangrovivirga halotolerans</name>
    <dbReference type="NCBI Taxonomy" id="2993936"/>
    <lineage>
        <taxon>Bacteria</taxon>
        <taxon>Pseudomonadati</taxon>
        <taxon>Bacteroidota</taxon>
        <taxon>Cytophagia</taxon>
        <taxon>Cytophagales</taxon>
        <taxon>Mangrovivirgaceae</taxon>
        <taxon>Mangrovivirga</taxon>
    </lineage>
</organism>
<name>A0ABT3RLZ4_9BACT</name>
<dbReference type="PROSITE" id="PS50125">
    <property type="entry name" value="GUANYLATE_CYCLASE_2"/>
    <property type="match status" value="1"/>
</dbReference>
<comment type="similarity">
    <text evidence="8">Belongs to the adenylyl cyclase class-4/guanylyl cyclase family.</text>
</comment>
<dbReference type="InterPro" id="IPR018297">
    <property type="entry name" value="A/G_cyclase_CS"/>
</dbReference>
<evidence type="ECO:0000256" key="7">
    <source>
        <dbReference type="PROSITE-ProRule" id="PRU00339"/>
    </source>
</evidence>
<evidence type="ECO:0000313" key="11">
    <source>
        <dbReference type="EMBL" id="MCX2742729.1"/>
    </source>
</evidence>
<evidence type="ECO:0000256" key="9">
    <source>
        <dbReference type="SAM" id="Phobius"/>
    </source>
</evidence>
<evidence type="ECO:0000256" key="4">
    <source>
        <dbReference type="ARBA" id="ARBA00022989"/>
    </source>
</evidence>
<feature type="transmembrane region" description="Helical" evidence="9">
    <location>
        <begin position="397"/>
        <end position="417"/>
    </location>
</feature>
<keyword evidence="6 8" id="KW-0456">Lyase</keyword>
<comment type="subcellular location">
    <subcellularLocation>
        <location evidence="1">Membrane</location>
    </subcellularLocation>
</comment>
<dbReference type="PANTHER" id="PTHR11920:SF335">
    <property type="entry name" value="GUANYLATE CYCLASE"/>
    <property type="match status" value="1"/>
</dbReference>
<dbReference type="InterPro" id="IPR050401">
    <property type="entry name" value="Cyclic_nucleotide_synthase"/>
</dbReference>
<dbReference type="PROSITE" id="PS00452">
    <property type="entry name" value="GUANYLATE_CYCLASE_1"/>
    <property type="match status" value="1"/>
</dbReference>
<dbReference type="SUPFAM" id="SSF48452">
    <property type="entry name" value="TPR-like"/>
    <property type="match status" value="2"/>
</dbReference>
<dbReference type="CDD" id="cd07302">
    <property type="entry name" value="CHD"/>
    <property type="match status" value="1"/>
</dbReference>
<reference evidence="11 12" key="1">
    <citation type="submission" date="2022-11" db="EMBL/GenBank/DDBJ databases">
        <title>The characterization of three novel Bacteroidetes species and genomic analysis of their roles in tidal elemental geochemical cycles.</title>
        <authorList>
            <person name="Ma K."/>
        </authorList>
    </citation>
    <scope>NUCLEOTIDE SEQUENCE [LARGE SCALE GENOMIC DNA]</scope>
    <source>
        <strain evidence="11 12">M17</strain>
    </source>
</reference>
<dbReference type="PROSITE" id="PS50005">
    <property type="entry name" value="TPR"/>
    <property type="match status" value="2"/>
</dbReference>
<dbReference type="InterPro" id="IPR029787">
    <property type="entry name" value="Nucleotide_cyclase"/>
</dbReference>
<dbReference type="EMBL" id="JAPFQN010000002">
    <property type="protein sequence ID" value="MCX2742729.1"/>
    <property type="molecule type" value="Genomic_DNA"/>
</dbReference>
<dbReference type="SMART" id="SM00044">
    <property type="entry name" value="CYCc"/>
    <property type="match status" value="1"/>
</dbReference>
<keyword evidence="5 9" id="KW-0472">Membrane</keyword>